<evidence type="ECO:0000259" key="1">
    <source>
        <dbReference type="Pfam" id="PF08401"/>
    </source>
</evidence>
<evidence type="ECO:0000313" key="4">
    <source>
        <dbReference type="Proteomes" id="UP000504725"/>
    </source>
</evidence>
<dbReference type="EMBL" id="AP013548">
    <property type="protein sequence ID" value="BAQ94465.1"/>
    <property type="molecule type" value="Genomic_DNA"/>
</dbReference>
<feature type="domain" description="Polyvalent protein metallopeptidase" evidence="2">
    <location>
        <begin position="193"/>
        <end position="299"/>
    </location>
</feature>
<evidence type="ECO:0000313" key="3">
    <source>
        <dbReference type="EMBL" id="BAQ94465.1"/>
    </source>
</evidence>
<dbReference type="KEGG" id="vg:55412214"/>
<feature type="domain" description="N-terminal" evidence="1">
    <location>
        <begin position="14"/>
        <end position="111"/>
    </location>
</feature>
<sequence>MPTTRKKYTGPTAEEKLTQSLIELLEKGTSPWRKEWRTEAGQGRHANLITGNPYMGANPALLEMYSNIRGHELNLWCGAGQAKAKGWWPKKGSKCAYVVRPQLNSYEQHDEHGEPIKAADGSTLISSWVSYKPAAVFNVGDLAGKTEADQAKLNQLLAELKGEPIDMPEVARIEAAERVLGGWCDQLAGGCTFEGQRAFYNSGSDLIKIPARNRWESPAALAATWAHECIHSTGHSSRLNRKLGTGHGSQDYAREELVAELGAFLLCNRLEISSCAENHAAYLDCWRGVLKEGPKVLFKVLSDATKAANLIAGPEVQE</sequence>
<organism evidence="3 4">
    <name type="scientific">uncultured phage_MedDCM-OCT-S38-C3</name>
    <dbReference type="NCBI Taxonomy" id="2740803"/>
    <lineage>
        <taxon>Viruses</taxon>
        <taxon>Duplodnaviria</taxon>
        <taxon>Heunggongvirae</taxon>
        <taxon>Uroviricota</taxon>
        <taxon>Caudoviricetes</taxon>
        <taxon>Autographivirales</taxon>
        <taxon>Stopalavirus</taxon>
        <taxon>Stopalavirus S38C3</taxon>
    </lineage>
</organism>
<name>A0A6S4PA71_9CAUD</name>
<dbReference type="GO" id="GO:0003697">
    <property type="term" value="F:single-stranded DNA binding"/>
    <property type="evidence" value="ECO:0007669"/>
    <property type="project" value="InterPro"/>
</dbReference>
<evidence type="ECO:0000259" key="2">
    <source>
        <dbReference type="Pfam" id="PF18818"/>
    </source>
</evidence>
<reference evidence="3 4" key="1">
    <citation type="journal article" date="2013" name="PLoS Genet.">
        <title>Expanding the Marine Virosphere Using Metagenomics.</title>
        <authorList>
            <person name="Mizuno C.M."/>
            <person name="Rodriguez-Valera F."/>
            <person name="Kimes N.E."/>
            <person name="Ghai R."/>
        </authorList>
    </citation>
    <scope>NUCLEOTIDE SEQUENCE [LARGE SCALE GENOMIC DNA]</scope>
    <source>
        <strain evidence="3">UvMED-CGR-U-MedDCM-OCT-S38-C3</strain>
    </source>
</reference>
<dbReference type="Pfam" id="PF08401">
    <property type="entry name" value="ArdcN"/>
    <property type="match status" value="1"/>
</dbReference>
<dbReference type="GeneID" id="55412214"/>
<protein>
    <submittedName>
        <fullName evidence="3">Antirestriction protein (COG4227)</fullName>
    </submittedName>
</protein>
<dbReference type="InterPro" id="IPR013610">
    <property type="entry name" value="ArdC_N"/>
</dbReference>
<dbReference type="RefSeq" id="YP_009777962.1">
    <property type="nucleotide sequence ID" value="NC_047707.1"/>
</dbReference>
<dbReference type="Pfam" id="PF18818">
    <property type="entry name" value="MPTase-PolyVal"/>
    <property type="match status" value="1"/>
</dbReference>
<keyword evidence="4" id="KW-1185">Reference proteome</keyword>
<proteinExistence type="predicted"/>
<dbReference type="InterPro" id="IPR041459">
    <property type="entry name" value="MPTase-PolyVal"/>
</dbReference>
<dbReference type="Proteomes" id="UP000504725">
    <property type="component" value="Segment"/>
</dbReference>
<accession>A0A6S4PA71</accession>